<keyword evidence="2" id="KW-1185">Reference proteome</keyword>
<evidence type="ECO:0000313" key="2">
    <source>
        <dbReference type="Proteomes" id="UP000234331"/>
    </source>
</evidence>
<accession>A0A2I2KPD0</accession>
<reference evidence="1 2" key="1">
    <citation type="submission" date="2017-06" db="EMBL/GenBank/DDBJ databases">
        <authorList>
            <person name="Kim H.J."/>
            <person name="Triplett B.A."/>
        </authorList>
    </citation>
    <scope>NUCLEOTIDE SEQUENCE [LARGE SCALE GENOMIC DNA]</scope>
    <source>
        <strain evidence="1">FRACA_ARgP5</strain>
    </source>
</reference>
<sequence length="145" mass="16011">MGPPARWTVLRSPWLWRPGGSDPRSPWPWRSGEAIPARRSPLDWSFLARRGRGGRAEAIPAGRFPLGWSLAVAVPVEVGRQWTSPAGRSSLPVAVEAREKRPPLGWWSFSARRGRGGRGKAVPARLDVPRSLWPVEAGRERSPLG</sequence>
<proteinExistence type="predicted"/>
<name>A0A2I2KPD0_9ACTN</name>
<gene>
    <name evidence="1" type="ORF">FRACA_1920021</name>
</gene>
<dbReference type="EMBL" id="FZMO01000104">
    <property type="protein sequence ID" value="SNQ47525.1"/>
    <property type="molecule type" value="Genomic_DNA"/>
</dbReference>
<evidence type="ECO:0000313" key="1">
    <source>
        <dbReference type="EMBL" id="SNQ47525.1"/>
    </source>
</evidence>
<dbReference type="Proteomes" id="UP000234331">
    <property type="component" value="Unassembled WGS sequence"/>
</dbReference>
<protein>
    <submittedName>
        <fullName evidence="1">Uncharacterized protein</fullName>
    </submittedName>
</protein>
<dbReference type="AlphaFoldDB" id="A0A2I2KPD0"/>
<organism evidence="1 2">
    <name type="scientific">Frankia canadensis</name>
    <dbReference type="NCBI Taxonomy" id="1836972"/>
    <lineage>
        <taxon>Bacteria</taxon>
        <taxon>Bacillati</taxon>
        <taxon>Actinomycetota</taxon>
        <taxon>Actinomycetes</taxon>
        <taxon>Frankiales</taxon>
        <taxon>Frankiaceae</taxon>
        <taxon>Frankia</taxon>
    </lineage>
</organism>